<name>A0A2K8NA98_9BACL</name>
<dbReference type="NCBIfam" id="TIGR00045">
    <property type="entry name" value="glycerate kinase"/>
    <property type="match status" value="1"/>
</dbReference>
<dbReference type="RefSeq" id="WP_100669011.1">
    <property type="nucleotide sequence ID" value="NZ_CP024955.1"/>
</dbReference>
<dbReference type="EMBL" id="CP024955">
    <property type="protein sequence ID" value="ATY86268.1"/>
    <property type="molecule type" value="Genomic_DNA"/>
</dbReference>
<dbReference type="Proteomes" id="UP000231932">
    <property type="component" value="Chromosome"/>
</dbReference>
<dbReference type="AlphaFoldDB" id="A0A2K8NA98"/>
<comment type="similarity">
    <text evidence="1 4">Belongs to the glycerate kinase type-1 family.</text>
</comment>
<protein>
    <submittedName>
        <fullName evidence="5">Glycerate kinase</fullName>
    </submittedName>
</protein>
<proteinExistence type="inferred from homology"/>
<dbReference type="Pfam" id="PF02595">
    <property type="entry name" value="Gly_kinase"/>
    <property type="match status" value="1"/>
</dbReference>
<evidence type="ECO:0000256" key="2">
    <source>
        <dbReference type="ARBA" id="ARBA00022679"/>
    </source>
</evidence>
<evidence type="ECO:0000256" key="3">
    <source>
        <dbReference type="ARBA" id="ARBA00022777"/>
    </source>
</evidence>
<dbReference type="PIRSF" id="PIRSF006078">
    <property type="entry name" value="GlxK"/>
    <property type="match status" value="1"/>
</dbReference>
<dbReference type="KEGG" id="kyr:CVV65_16145"/>
<reference evidence="6" key="1">
    <citation type="submission" date="2017-11" db="EMBL/GenBank/DDBJ databases">
        <title>Complete Genome Sequence of Kyrpidia sp. Strain EA-1, a thermophilic, hydrogen-oxidizing Bacterium, isolated from the Azores.</title>
        <authorList>
            <person name="Reiner J.E."/>
            <person name="Lapp C.J."/>
            <person name="Bunk B."/>
            <person name="Gescher J."/>
        </authorList>
    </citation>
    <scope>NUCLEOTIDE SEQUENCE [LARGE SCALE GENOMIC DNA]</scope>
    <source>
        <strain evidence="6">EA-1</strain>
    </source>
</reference>
<sequence length="380" mass="38424">MKIVIAPDSYKGSLSAVKVAAAMARAAREVFPDAQVEEIPMADGGEGTVDALAAATGGRRVQTRVTGPLGAPVEATFAILGDSRTAVIEMAQASGLPLIPKDRRDPGRASTFGTGELIRAALDEGCDTLLIGLGGSATNDAGAGMLQALGARIVDAEGQDLPPGGLALARAARVDLQHLDPRLAGVRVRAACDVDNPLIGPQGASAIFGPQKGATPELVRTLDEALEHFGRLLEAATGRSVLDLPGAGAAGGLGAGLVAGLGASLERGVGLVAEAVKLPDRVRDADLVLTGEGNTDHQTARGKTPMGVLEIAASLGVPVVILSGGLGPGYDELRRIGPAACFSAVPGPCTLDEAIAAGEAGVYRAAKEILLTWRMARGIR</sequence>
<dbReference type="GO" id="GO:0031388">
    <property type="term" value="P:organic acid phosphorylation"/>
    <property type="evidence" value="ECO:0007669"/>
    <property type="project" value="UniProtKB-UniRule"/>
</dbReference>
<keyword evidence="2 4" id="KW-0808">Transferase</keyword>
<evidence type="ECO:0000313" key="5">
    <source>
        <dbReference type="EMBL" id="ATY86268.1"/>
    </source>
</evidence>
<evidence type="ECO:0000256" key="1">
    <source>
        <dbReference type="ARBA" id="ARBA00006284"/>
    </source>
</evidence>
<dbReference type="OrthoDB" id="9774290at2"/>
<keyword evidence="6" id="KW-1185">Reference proteome</keyword>
<dbReference type="Gene3D" id="3.90.1510.10">
    <property type="entry name" value="Glycerate kinase, domain 2"/>
    <property type="match status" value="1"/>
</dbReference>
<organism evidence="5 6">
    <name type="scientific">Kyrpidia spormannii</name>
    <dbReference type="NCBI Taxonomy" id="2055160"/>
    <lineage>
        <taxon>Bacteria</taxon>
        <taxon>Bacillati</taxon>
        <taxon>Bacillota</taxon>
        <taxon>Bacilli</taxon>
        <taxon>Bacillales</taxon>
        <taxon>Alicyclobacillaceae</taxon>
        <taxon>Kyrpidia</taxon>
    </lineage>
</organism>
<dbReference type="SUPFAM" id="SSF110738">
    <property type="entry name" value="Glycerate kinase I"/>
    <property type="match status" value="1"/>
</dbReference>
<dbReference type="PANTHER" id="PTHR21599">
    <property type="entry name" value="GLYCERATE KINASE"/>
    <property type="match status" value="1"/>
</dbReference>
<dbReference type="InterPro" id="IPR018193">
    <property type="entry name" value="Glyc_kinase_flavodox-like_fold"/>
</dbReference>
<dbReference type="InterPro" id="IPR018197">
    <property type="entry name" value="Glycerate_kinase_RE-like"/>
</dbReference>
<keyword evidence="3 4" id="KW-0418">Kinase</keyword>
<accession>A0A2K8NA98</accession>
<evidence type="ECO:0000313" key="6">
    <source>
        <dbReference type="Proteomes" id="UP000231932"/>
    </source>
</evidence>
<dbReference type="InterPro" id="IPR036129">
    <property type="entry name" value="Glycerate_kinase_sf"/>
</dbReference>
<dbReference type="InterPro" id="IPR004381">
    <property type="entry name" value="Glycerate_kinase"/>
</dbReference>
<dbReference type="Gene3D" id="3.40.50.10350">
    <property type="entry name" value="Glycerate kinase, domain 1"/>
    <property type="match status" value="1"/>
</dbReference>
<dbReference type="GO" id="GO:0008887">
    <property type="term" value="F:glycerate kinase activity"/>
    <property type="evidence" value="ECO:0007669"/>
    <property type="project" value="UniProtKB-UniRule"/>
</dbReference>
<dbReference type="PANTHER" id="PTHR21599:SF0">
    <property type="entry name" value="GLYCERATE KINASE"/>
    <property type="match status" value="1"/>
</dbReference>
<gene>
    <name evidence="5" type="ORF">CVV65_16145</name>
</gene>
<evidence type="ECO:0000256" key="4">
    <source>
        <dbReference type="PIRNR" id="PIRNR006078"/>
    </source>
</evidence>